<organism evidence="1 2">
    <name type="scientific">Cyclotella atomus</name>
    <dbReference type="NCBI Taxonomy" id="382360"/>
    <lineage>
        <taxon>Eukaryota</taxon>
        <taxon>Sar</taxon>
        <taxon>Stramenopiles</taxon>
        <taxon>Ochrophyta</taxon>
        <taxon>Bacillariophyta</taxon>
        <taxon>Coscinodiscophyceae</taxon>
        <taxon>Thalassiosirophycidae</taxon>
        <taxon>Stephanodiscales</taxon>
        <taxon>Stephanodiscaceae</taxon>
        <taxon>Cyclotella</taxon>
    </lineage>
</organism>
<protein>
    <submittedName>
        <fullName evidence="1">Uncharacterized protein</fullName>
    </submittedName>
</protein>
<name>A0ABD3QK82_9STRA</name>
<evidence type="ECO:0000313" key="2">
    <source>
        <dbReference type="Proteomes" id="UP001530400"/>
    </source>
</evidence>
<comment type="caution">
    <text evidence="1">The sequence shown here is derived from an EMBL/GenBank/DDBJ whole genome shotgun (WGS) entry which is preliminary data.</text>
</comment>
<accession>A0ABD3QK82</accession>
<evidence type="ECO:0000313" key="1">
    <source>
        <dbReference type="EMBL" id="KAL3799901.1"/>
    </source>
</evidence>
<proteinExistence type="predicted"/>
<dbReference type="Proteomes" id="UP001530400">
    <property type="component" value="Unassembled WGS sequence"/>
</dbReference>
<dbReference type="EMBL" id="JALLPJ020000174">
    <property type="protein sequence ID" value="KAL3799901.1"/>
    <property type="molecule type" value="Genomic_DNA"/>
</dbReference>
<reference evidence="1 2" key="1">
    <citation type="submission" date="2024-10" db="EMBL/GenBank/DDBJ databases">
        <title>Updated reference genomes for cyclostephanoid diatoms.</title>
        <authorList>
            <person name="Roberts W.R."/>
            <person name="Alverson A.J."/>
        </authorList>
    </citation>
    <scope>NUCLEOTIDE SEQUENCE [LARGE SCALE GENOMIC DNA]</scope>
    <source>
        <strain evidence="1 2">AJA010-31</strain>
    </source>
</reference>
<dbReference type="AlphaFoldDB" id="A0ABD3QK82"/>
<gene>
    <name evidence="1" type="ORF">ACHAWO_000012</name>
</gene>
<sequence>MKLPPVLSVKQKRGKASSAIVLSTALVLLAFDGEVNTIRDCMTAFYEQVLEAPRRFSLEQLDITDDGCGLVSNQYSSQWIPFTESENQDVEKLQQCLQRTVPGTWPGAIGAHGYHGVNPRAFRGQLKCNIPVSFDVVRSALSQYETVWMHGDSIMAQTFYTLSCMMDSNLPEWDGNKVVDILKTTGLGYNGPEQFTFVHSSGSTKFIYSRFGKMWGLDKNLYEDDFPMAVKTLTSRDAIVTNGAAVHNHEDTSKFDQDVHFINEQSKMTNATVFFLEPTPQEWPTSNGMFIMGMQGRCNCYSLTQAQLHGIGNNYTCGVPEQSKREPDFDLFNRIYPNLNPISYVGIGPNECIPNCVPNYWRSDVVRRGIDKSARNVHLVPIYWQLVSRLGGSAKGDGDCTHRDLIGTMTMLFQWTRTILELQKDH</sequence>
<keyword evidence="2" id="KW-1185">Reference proteome</keyword>